<dbReference type="EMBL" id="FNDO01000142">
    <property type="protein sequence ID" value="SDJ17242.1"/>
    <property type="molecule type" value="Genomic_DNA"/>
</dbReference>
<reference evidence="3" key="1">
    <citation type="submission" date="2016-10" db="EMBL/GenBank/DDBJ databases">
        <authorList>
            <person name="Varghese N."/>
            <person name="Submissions S."/>
        </authorList>
    </citation>
    <scope>NUCLEOTIDE SEQUENCE [LARGE SCALE GENOMIC DNA]</scope>
    <source>
        <strain evidence="3">NLAE-zl-C57</strain>
    </source>
</reference>
<organism evidence="2 3">
    <name type="scientific">Bacteroides ovatus</name>
    <dbReference type="NCBI Taxonomy" id="28116"/>
    <lineage>
        <taxon>Bacteria</taxon>
        <taxon>Pseudomonadati</taxon>
        <taxon>Bacteroidota</taxon>
        <taxon>Bacteroidia</taxon>
        <taxon>Bacteroidales</taxon>
        <taxon>Bacteroidaceae</taxon>
        <taxon>Bacteroides</taxon>
    </lineage>
</organism>
<protein>
    <submittedName>
        <fullName evidence="2">Uncharacterized protein</fullName>
    </submittedName>
</protein>
<evidence type="ECO:0000313" key="3">
    <source>
        <dbReference type="Proteomes" id="UP000181870"/>
    </source>
</evidence>
<accession>A0A1G8RJZ3</accession>
<dbReference type="Proteomes" id="UP000181870">
    <property type="component" value="Unassembled WGS sequence"/>
</dbReference>
<gene>
    <name evidence="2" type="ORF">SAMN05192582_11422</name>
</gene>
<dbReference type="AlphaFoldDB" id="A0A1G8RJZ3"/>
<evidence type="ECO:0000313" key="2">
    <source>
        <dbReference type="EMBL" id="SDJ17242.1"/>
    </source>
</evidence>
<feature type="region of interest" description="Disordered" evidence="1">
    <location>
        <begin position="116"/>
        <end position="174"/>
    </location>
</feature>
<proteinExistence type="predicted"/>
<name>A0A1G8RJZ3_BACOV</name>
<feature type="compositionally biased region" description="Gly residues" evidence="1">
    <location>
        <begin position="131"/>
        <end position="172"/>
    </location>
</feature>
<evidence type="ECO:0000256" key="1">
    <source>
        <dbReference type="SAM" id="MobiDB-lite"/>
    </source>
</evidence>
<sequence>MPVIVMAIAIFSGCTEDTFDSINVVHQSIGYNYLEIKGLSIRTQNGKKLELNQQEKLVLYKTFDRIVDNVKDQQVEVDLSQLTASKLNVDETLFILAYDFLVPYITGKKVVGEEESSDFAPRVKTRAEGDTSGGSTGGGSTGSGSTGGGSTGGGSTGGGSTGGGSTGSGSTGGSMTDAEIAEWIKLRYSKDEMFNLICIQGNLSDFEKKCFSQYWYGRGNMKLSEIDWVGIKNATDRAGYNDPNISKNYTVMGIKYYEKVVSYYNNSTYDYALGKATVTFLEGGEPVGLHDLYDFNIIGADRDWKADGIVVGINVLTVIYGGKPYHITYGVYR</sequence>